<accession>A0A0M3TAT2</accession>
<dbReference type="SUPFAM" id="SSF53474">
    <property type="entry name" value="alpha/beta-Hydrolases"/>
    <property type="match status" value="1"/>
</dbReference>
<dbReference type="RefSeq" id="WP_061926617.1">
    <property type="nucleotide sequence ID" value="NZ_CP012669.1"/>
</dbReference>
<dbReference type="GO" id="GO:0016747">
    <property type="term" value="F:acyltransferase activity, transferring groups other than amino-acyl groups"/>
    <property type="evidence" value="ECO:0007669"/>
    <property type="project" value="TreeGrafter"/>
</dbReference>
<protein>
    <submittedName>
        <fullName evidence="2">Putative esterase</fullName>
    </submittedName>
</protein>
<dbReference type="Gene3D" id="3.40.50.1820">
    <property type="entry name" value="alpha/beta hydrolase"/>
    <property type="match status" value="1"/>
</dbReference>
<dbReference type="InterPro" id="IPR029058">
    <property type="entry name" value="AB_hydrolase_fold"/>
</dbReference>
<keyword evidence="3" id="KW-1185">Reference proteome</keyword>
<feature type="signal peptide" evidence="1">
    <location>
        <begin position="1"/>
        <end position="22"/>
    </location>
</feature>
<proteinExistence type="predicted"/>
<dbReference type="EMBL" id="CP012669">
    <property type="protein sequence ID" value="ALE17592.1"/>
    <property type="molecule type" value="Genomic_DNA"/>
</dbReference>
<dbReference type="InterPro" id="IPR000801">
    <property type="entry name" value="Esterase-like"/>
</dbReference>
<dbReference type="Pfam" id="PF00756">
    <property type="entry name" value="Esterase"/>
    <property type="match status" value="1"/>
</dbReference>
<dbReference type="InterPro" id="IPR050583">
    <property type="entry name" value="Mycobacterial_A85_antigen"/>
</dbReference>
<dbReference type="KEGG" id="aep:AMC99_02317"/>
<evidence type="ECO:0000256" key="1">
    <source>
        <dbReference type="SAM" id="SignalP"/>
    </source>
</evidence>
<dbReference type="PANTHER" id="PTHR48098:SF1">
    <property type="entry name" value="DIACYLGLYCEROL ACYLTRANSFERASE_MYCOLYLTRANSFERASE AG85A"/>
    <property type="match status" value="1"/>
</dbReference>
<dbReference type="AlphaFoldDB" id="A0A0M3TAT2"/>
<evidence type="ECO:0000313" key="2">
    <source>
        <dbReference type="EMBL" id="ALE17592.1"/>
    </source>
</evidence>
<dbReference type="PATRIC" id="fig|361183.4.peg.2275"/>
<name>A0A0M3TAT2_9SPHN</name>
<evidence type="ECO:0000313" key="3">
    <source>
        <dbReference type="Proteomes" id="UP000057938"/>
    </source>
</evidence>
<gene>
    <name evidence="2" type="ORF">AMC99_02317</name>
</gene>
<organism evidence="2 3">
    <name type="scientific">Altererythrobacter epoxidivorans</name>
    <dbReference type="NCBI Taxonomy" id="361183"/>
    <lineage>
        <taxon>Bacteria</taxon>
        <taxon>Pseudomonadati</taxon>
        <taxon>Pseudomonadota</taxon>
        <taxon>Alphaproteobacteria</taxon>
        <taxon>Sphingomonadales</taxon>
        <taxon>Erythrobacteraceae</taxon>
        <taxon>Altererythrobacter</taxon>
    </lineage>
</organism>
<reference evidence="2 3" key="1">
    <citation type="submission" date="2015-09" db="EMBL/GenBank/DDBJ databases">
        <title>Complete genome sequence of a benzo[a]pyrene-degrading bacterium Altererythrobacter epoxidivorans CGMCC 1.7731T.</title>
        <authorList>
            <person name="Li Z."/>
            <person name="Cheng H."/>
            <person name="Huo Y."/>
            <person name="Xu X."/>
        </authorList>
    </citation>
    <scope>NUCLEOTIDE SEQUENCE [LARGE SCALE GENOMIC DNA]</scope>
    <source>
        <strain evidence="2 3">CGMCC 1.7731</strain>
    </source>
</reference>
<feature type="chain" id="PRO_5005789729" evidence="1">
    <location>
        <begin position="23"/>
        <end position="330"/>
    </location>
</feature>
<dbReference type="Proteomes" id="UP000057938">
    <property type="component" value="Chromosome"/>
</dbReference>
<dbReference type="STRING" id="361183.AMC99_02317"/>
<sequence length="330" mass="36643">MSSKLIGALFALLLTLPGVAHARVETIKVHSPSIEGNLEGNDATRKVHVILPPGYDYEFERRYPVVYFLHGFTSTADRTLEGIDPDAALAAFEGQEMILVLPDSYTKRGGSFYASGSTVGDFESFIAKDLVAAIDLQFRTIADRESRGLAGHSMGGYGTLRIGMKYPEVFSSIYPMAPCCTQPRPSRPGDAKYETMDPDTLTAEQFWDYGYFAWSAAFSPNPQNPPYFLDLGTKDGKPDAMTVARWALNSPAAMISQYQGNLKKLEAIALDVGEQDFLLEEVKAMHAQLDNFGVEHEFMLFEGDHTNRVSERFRSQLLPFFAKHLDPEAE</sequence>
<dbReference type="PANTHER" id="PTHR48098">
    <property type="entry name" value="ENTEROCHELIN ESTERASE-RELATED"/>
    <property type="match status" value="1"/>
</dbReference>
<keyword evidence="1" id="KW-0732">Signal</keyword>
<dbReference type="OrthoDB" id="5523653at2"/>